<dbReference type="VEuPathDB" id="TrichDB:TVAGG3_0231830"/>
<organism evidence="1 2">
    <name type="scientific">Trichomonas vaginalis (strain ATCC PRA-98 / G3)</name>
    <dbReference type="NCBI Taxonomy" id="412133"/>
    <lineage>
        <taxon>Eukaryota</taxon>
        <taxon>Metamonada</taxon>
        <taxon>Parabasalia</taxon>
        <taxon>Trichomonadida</taxon>
        <taxon>Trichomonadidae</taxon>
        <taxon>Trichomonas</taxon>
    </lineage>
</organism>
<sequence length="453" mass="51742">MHPKDTLAGIVPRLSGLGYADAKQILGEIPAKSMRDESHMFWDLFNIMYNSENKQTDLTLWLESVTKCLIPTSCDPFIRALFTHDSKTYLSLGQEISEFILLITSTKFNKMTVQIPDFLSEKSFQFGPIKIKGEDIWNMLISKLDSMLKYNLSWILIFAIHYWYCSETDDIETCFKQFSLISDKNLEVEENNDPIYHLLRKYSNENISIVQICNILQPLDAYAFASIASVLFKEQIQQNILNNLVNNAAADLITNDLWEYSSSLYMSRGLNMEGNFVITKFCNPLIQMNENEKRLVEDLKIPEDALYMAKAMKASYIALLYTSKDKLEKLSTAIDLCFLAHNTATAYKLVFNEFLPLAIELGVPIQEIAHWSQPFKSHPFDPTFADHLAVLDVISGLPYDPANISRILANEWSTFAVRREVAKIMLKNPVNAQFLQNVDAAPKLEILSNLAQH</sequence>
<dbReference type="EMBL" id="DS113957">
    <property type="protein sequence ID" value="EAX92607.1"/>
    <property type="molecule type" value="Genomic_DNA"/>
</dbReference>
<evidence type="ECO:0000313" key="2">
    <source>
        <dbReference type="Proteomes" id="UP000001542"/>
    </source>
</evidence>
<dbReference type="RefSeq" id="XP_001305537.1">
    <property type="nucleotide sequence ID" value="XM_001305536.1"/>
</dbReference>
<dbReference type="KEGG" id="tva:4750321"/>
<proteinExistence type="predicted"/>
<reference evidence="1" key="2">
    <citation type="journal article" date="2007" name="Science">
        <title>Draft genome sequence of the sexually transmitted pathogen Trichomonas vaginalis.</title>
        <authorList>
            <person name="Carlton J.M."/>
            <person name="Hirt R.P."/>
            <person name="Silva J.C."/>
            <person name="Delcher A.L."/>
            <person name="Schatz M."/>
            <person name="Zhao Q."/>
            <person name="Wortman J.R."/>
            <person name="Bidwell S.L."/>
            <person name="Alsmark U.C.M."/>
            <person name="Besteiro S."/>
            <person name="Sicheritz-Ponten T."/>
            <person name="Noel C.J."/>
            <person name="Dacks J.B."/>
            <person name="Foster P.G."/>
            <person name="Simillion C."/>
            <person name="Van de Peer Y."/>
            <person name="Miranda-Saavedra D."/>
            <person name="Barton G.J."/>
            <person name="Westrop G.D."/>
            <person name="Mueller S."/>
            <person name="Dessi D."/>
            <person name="Fiori P.L."/>
            <person name="Ren Q."/>
            <person name="Paulsen I."/>
            <person name="Zhang H."/>
            <person name="Bastida-Corcuera F.D."/>
            <person name="Simoes-Barbosa A."/>
            <person name="Brown M.T."/>
            <person name="Hayes R.D."/>
            <person name="Mukherjee M."/>
            <person name="Okumura C.Y."/>
            <person name="Schneider R."/>
            <person name="Smith A.J."/>
            <person name="Vanacova S."/>
            <person name="Villalvazo M."/>
            <person name="Haas B.J."/>
            <person name="Pertea M."/>
            <person name="Feldblyum T.V."/>
            <person name="Utterback T.R."/>
            <person name="Shu C.L."/>
            <person name="Osoegawa K."/>
            <person name="de Jong P.J."/>
            <person name="Hrdy I."/>
            <person name="Horvathova L."/>
            <person name="Zubacova Z."/>
            <person name="Dolezal P."/>
            <person name="Malik S.B."/>
            <person name="Logsdon J.M. Jr."/>
            <person name="Henze K."/>
            <person name="Gupta A."/>
            <person name="Wang C.C."/>
            <person name="Dunne R.L."/>
            <person name="Upcroft J.A."/>
            <person name="Upcroft P."/>
            <person name="White O."/>
            <person name="Salzberg S.L."/>
            <person name="Tang P."/>
            <person name="Chiu C.-H."/>
            <person name="Lee Y.-S."/>
            <person name="Embley T.M."/>
            <person name="Coombs G.H."/>
            <person name="Mottram J.C."/>
            <person name="Tachezy J."/>
            <person name="Fraser-Liggett C.M."/>
            <person name="Johnson P.J."/>
        </authorList>
    </citation>
    <scope>NUCLEOTIDE SEQUENCE [LARGE SCALE GENOMIC DNA]</scope>
    <source>
        <strain evidence="1">G3</strain>
    </source>
</reference>
<dbReference type="VEuPathDB" id="TrichDB:TVAG_178840"/>
<dbReference type="InParanoid" id="A2FR55"/>
<name>A2FR55_TRIV3</name>
<keyword evidence="2" id="KW-1185">Reference proteome</keyword>
<dbReference type="AlphaFoldDB" id="A2FR55"/>
<dbReference type="OrthoDB" id="10602756at2759"/>
<gene>
    <name evidence="1" type="ORF">TVAG_178840</name>
</gene>
<dbReference type="Proteomes" id="UP000001542">
    <property type="component" value="Unassembled WGS sequence"/>
</dbReference>
<evidence type="ECO:0000313" key="1">
    <source>
        <dbReference type="EMBL" id="EAX92607.1"/>
    </source>
</evidence>
<protein>
    <submittedName>
        <fullName evidence="1">Uncharacterized protein</fullName>
    </submittedName>
</protein>
<accession>A2FR55</accession>
<reference evidence="1" key="1">
    <citation type="submission" date="2006-10" db="EMBL/GenBank/DDBJ databases">
        <authorList>
            <person name="Amadeo P."/>
            <person name="Zhao Q."/>
            <person name="Wortman J."/>
            <person name="Fraser-Liggett C."/>
            <person name="Carlton J."/>
        </authorList>
    </citation>
    <scope>NUCLEOTIDE SEQUENCE</scope>
    <source>
        <strain evidence="1">G3</strain>
    </source>
</reference>